<keyword evidence="4" id="KW-1185">Reference proteome</keyword>
<proteinExistence type="predicted"/>
<dbReference type="Gene3D" id="3.80.10.10">
    <property type="entry name" value="Ribonuclease Inhibitor"/>
    <property type="match status" value="1"/>
</dbReference>
<dbReference type="RefSeq" id="WP_242970717.1">
    <property type="nucleotide sequence ID" value="NZ_CALLAX010000036.1"/>
</dbReference>
<organism evidence="3 4">
    <name type="scientific">Anaerobutyricum hallii</name>
    <dbReference type="NCBI Taxonomy" id="39488"/>
    <lineage>
        <taxon>Bacteria</taxon>
        <taxon>Bacillati</taxon>
        <taxon>Bacillota</taxon>
        <taxon>Clostridia</taxon>
        <taxon>Lachnospirales</taxon>
        <taxon>Lachnospiraceae</taxon>
        <taxon>Anaerobutyricum</taxon>
    </lineage>
</organism>
<feature type="signal peptide" evidence="2">
    <location>
        <begin position="1"/>
        <end position="26"/>
    </location>
</feature>
<dbReference type="KEGG" id="ehl:EHLA_2096"/>
<feature type="region of interest" description="Disordered" evidence="1">
    <location>
        <begin position="219"/>
        <end position="249"/>
    </location>
</feature>
<accession>A0A285PSZ1</accession>
<evidence type="ECO:0000313" key="4">
    <source>
        <dbReference type="Proteomes" id="UP000217549"/>
    </source>
</evidence>
<dbReference type="InterPro" id="IPR032675">
    <property type="entry name" value="LRR_dom_sf"/>
</dbReference>
<dbReference type="EMBL" id="LT907978">
    <property type="protein sequence ID" value="SOB72729.1"/>
    <property type="molecule type" value="Genomic_DNA"/>
</dbReference>
<sequence>MNKIRKILSVIPILSCICVLSLTTHAAENQNKNYLSDLRAYAGVESKENIIKDFKPDKLEYSIVVPNEKVSVGAKMSENVPENSKIVAYYTCHMFGYSWPDNVKLENSDSASTDISAMLSDETVEGSTVEIKVGVEGNVDEDIQEDIQTYMIYVHREGTKSALLTTKLEDLPGVSALTLADKNAVVEARVTYNELTDAQKELMAPSLVRKLTDSEAKIAELTKSEDDKKQETPTTEAKPTTKPSNPQVNTVAVKKGTTFTVKGYKYRVTSNLVKNPTVTVVGYKNKKLAKVNVVSAVNYKKVNFKVTAIGNKAFKNQKKTKSIVIGKNVKTIGTQAFAGDSKVKKIKVKSTVLSKVGSKAFTGIDKKAIIKVPAKQLKSYKKMMKNKGQKKTVKITK</sequence>
<evidence type="ECO:0000256" key="1">
    <source>
        <dbReference type="SAM" id="MobiDB-lite"/>
    </source>
</evidence>
<name>A0A285PSZ1_9FIRM</name>
<keyword evidence="2" id="KW-0732">Signal</keyword>
<evidence type="ECO:0000313" key="3">
    <source>
        <dbReference type="EMBL" id="SOB72729.1"/>
    </source>
</evidence>
<dbReference type="Proteomes" id="UP000217549">
    <property type="component" value="Chromosome I"/>
</dbReference>
<reference evidence="4" key="1">
    <citation type="submission" date="2017-09" db="EMBL/GenBank/DDBJ databases">
        <authorList>
            <person name="Shetty A S."/>
        </authorList>
    </citation>
    <scope>NUCLEOTIDE SEQUENCE [LARGE SCALE GENOMIC DNA]</scope>
</reference>
<evidence type="ECO:0000256" key="2">
    <source>
        <dbReference type="SAM" id="SignalP"/>
    </source>
</evidence>
<dbReference type="InterPro" id="IPR026906">
    <property type="entry name" value="LRR_5"/>
</dbReference>
<dbReference type="AlphaFoldDB" id="A0A285PSZ1"/>
<gene>
    <name evidence="3" type="ORF">EHLA_2096</name>
</gene>
<feature type="compositionally biased region" description="Basic and acidic residues" evidence="1">
    <location>
        <begin position="219"/>
        <end position="231"/>
    </location>
</feature>
<feature type="compositionally biased region" description="Low complexity" evidence="1">
    <location>
        <begin position="232"/>
        <end position="243"/>
    </location>
</feature>
<protein>
    <submittedName>
        <fullName evidence="3">Leucine rich repeat 5</fullName>
    </submittedName>
</protein>
<dbReference type="Pfam" id="PF13306">
    <property type="entry name" value="LRR_5"/>
    <property type="match status" value="1"/>
</dbReference>
<feature type="chain" id="PRO_5013148717" evidence="2">
    <location>
        <begin position="27"/>
        <end position="397"/>
    </location>
</feature>